<protein>
    <submittedName>
        <fullName evidence="1">Uncharacterized protein</fullName>
    </submittedName>
</protein>
<dbReference type="Proteomes" id="UP000316313">
    <property type="component" value="Chromosome"/>
</dbReference>
<dbReference type="AlphaFoldDB" id="A0A4Y6UM26"/>
<dbReference type="OrthoDB" id="7275351at2"/>
<reference evidence="1 2" key="1">
    <citation type="submission" date="2019-03" db="EMBL/GenBank/DDBJ databases">
        <title>The complete genome sequence of Swingsia samuiensis NBRC107927(T).</title>
        <authorList>
            <person name="Chua K.-O."/>
            <person name="Chan K.-G."/>
            <person name="See-Too W.-S."/>
        </authorList>
    </citation>
    <scope>NUCLEOTIDE SEQUENCE [LARGE SCALE GENOMIC DNA]</scope>
    <source>
        <strain evidence="1 2">AH83</strain>
    </source>
</reference>
<sequence>MTQLSLYVLSDSYEWAEDLRQDSVLISEKLNSSNWAKVVYLSPQQAEKKHGITCACCSRGELVTLLSNLYLDHVLGRGNAFKYVLVEGENSKGIKEELRQDPLVSARYNFL</sequence>
<organism evidence="1 2">
    <name type="scientific">Swingsia samuiensis</name>
    <dbReference type="NCBI Taxonomy" id="1293412"/>
    <lineage>
        <taxon>Bacteria</taxon>
        <taxon>Pseudomonadati</taxon>
        <taxon>Pseudomonadota</taxon>
        <taxon>Alphaproteobacteria</taxon>
        <taxon>Acetobacterales</taxon>
        <taxon>Acetobacteraceae</taxon>
        <taxon>Swingsia</taxon>
    </lineage>
</organism>
<proteinExistence type="predicted"/>
<gene>
    <name evidence="1" type="ORF">E3D00_09220</name>
</gene>
<name>A0A4Y6UM26_9PROT</name>
<evidence type="ECO:0000313" key="2">
    <source>
        <dbReference type="Proteomes" id="UP000316313"/>
    </source>
</evidence>
<dbReference type="KEGG" id="ssam:E3D00_09220"/>
<dbReference type="EMBL" id="CP038141">
    <property type="protein sequence ID" value="QDH17728.1"/>
    <property type="molecule type" value="Genomic_DNA"/>
</dbReference>
<evidence type="ECO:0000313" key="1">
    <source>
        <dbReference type="EMBL" id="QDH17728.1"/>
    </source>
</evidence>
<accession>A0A4Y6UM26</accession>
<keyword evidence="2" id="KW-1185">Reference proteome</keyword>
<dbReference type="RefSeq" id="WP_141461953.1">
    <property type="nucleotide sequence ID" value="NZ_CP038141.1"/>
</dbReference>